<dbReference type="InterPro" id="IPR046496">
    <property type="entry name" value="DUF6589"/>
</dbReference>
<keyword evidence="3" id="KW-1185">Reference proteome</keyword>
<proteinExistence type="predicted"/>
<dbReference type="AlphaFoldDB" id="A0A6S7G9Y1"/>
<name>A0A6S7G9Y1_PARCT</name>
<organism evidence="2 3">
    <name type="scientific">Paramuricea clavata</name>
    <name type="common">Red gorgonian</name>
    <name type="synonym">Violescent sea-whip</name>
    <dbReference type="NCBI Taxonomy" id="317549"/>
    <lineage>
        <taxon>Eukaryota</taxon>
        <taxon>Metazoa</taxon>
        <taxon>Cnidaria</taxon>
        <taxon>Anthozoa</taxon>
        <taxon>Octocorallia</taxon>
        <taxon>Malacalcyonacea</taxon>
        <taxon>Plexauridae</taxon>
        <taxon>Paramuricea</taxon>
    </lineage>
</organism>
<feature type="domain" description="DUF6589" evidence="1">
    <location>
        <begin position="338"/>
        <end position="790"/>
    </location>
</feature>
<accession>A0A6S7G9Y1</accession>
<evidence type="ECO:0000313" key="3">
    <source>
        <dbReference type="Proteomes" id="UP001152795"/>
    </source>
</evidence>
<gene>
    <name evidence="2" type="ORF">PACLA_8A016331</name>
</gene>
<dbReference type="EMBL" id="CACRXK020000482">
    <property type="protein sequence ID" value="CAB3982251.1"/>
    <property type="molecule type" value="Genomic_DNA"/>
</dbReference>
<protein>
    <recommendedName>
        <fullName evidence="1">DUF6589 domain-containing protein</fullName>
    </recommendedName>
</protein>
<sequence>MASKETPRKEYFKWKNVDHCGFCGSSNNSDRFTNVFSGVGKRKDLVSKIKVALNVNVCCGEGSLRICRICERKLNSFNDFISTSKSVLESVRERGSSKRCLNFSPQVSGKRANICDSDENDEINTISDKEEFGTKQEEWIKQIDRDCSELCRKKSPSKLRMKDFSNMNNFSWDELVTEMLDRCPVLLNALLVAMGRSKEQVKDVGPRIGMCYAILMQTRNHELSLVQRINTVLMTNGGAKKQLYVQCQKMGFSLSHTSKMNMLDLIGGHFSDKLVEEVRCGKKIQGTGDNWDMKIHAHDMLSTNQNTDLHYFASNLIVERVPSENLSNVSPQVKISSLHNTAFLLDSNEANKLRDDIKVLVGRVLLHNIPHLSFLKHVIPNHIAHPYKKKMSKKSIIVPLPMMMKDKKKYEDVVDILDGYEQHLENIFVKADVIKKPVEDTNSKTPTIIGRQSASADQARAHFNKDDENDYMKKISVPFGGDQMTRVRFAGAKDLRAGANTAKHRFDHCCPFVAELFHTKMAYVQFVYNLLYKAESTREVGTLKFFREKFNHRNVTPKKVTDSYEGCEQLLLQVGQAYLLEAAMEFWGMGNLEESPTKHVPPADIHSQENEKKMEYFQEVVGEFVNEYALPKGEQEIFESDKVRAYGLNVIELVVFLMQLIDTCKEGDGERSMINKKRLLIYFKSSNSFKNYSVEMFTWIAQIKSLCSEEMAHRLKWGRFVNWNGGEGKNIACDMAQEICNRVSKDIVKGMGANKTPQAMMRASKAAAGVDQIVKRVNEVSNIKPASQSHTHKETSNEEVMMFQDLRKLQPFNTKKGRYHNFKEIVVSPTSSVNMSELFTWLEKHKKQIAMGDKTQK</sequence>
<evidence type="ECO:0000259" key="1">
    <source>
        <dbReference type="Pfam" id="PF20231"/>
    </source>
</evidence>
<dbReference type="Proteomes" id="UP001152795">
    <property type="component" value="Unassembled WGS sequence"/>
</dbReference>
<reference evidence="2" key="1">
    <citation type="submission" date="2020-04" db="EMBL/GenBank/DDBJ databases">
        <authorList>
            <person name="Alioto T."/>
            <person name="Alioto T."/>
            <person name="Gomez Garrido J."/>
        </authorList>
    </citation>
    <scope>NUCLEOTIDE SEQUENCE</scope>
    <source>
        <strain evidence="2">A484AB</strain>
    </source>
</reference>
<comment type="caution">
    <text evidence="2">The sequence shown here is derived from an EMBL/GenBank/DDBJ whole genome shotgun (WGS) entry which is preliminary data.</text>
</comment>
<dbReference type="Pfam" id="PF20231">
    <property type="entry name" value="DUF6589"/>
    <property type="match status" value="1"/>
</dbReference>
<dbReference type="OrthoDB" id="5984493at2759"/>
<evidence type="ECO:0000313" key="2">
    <source>
        <dbReference type="EMBL" id="CAB3982251.1"/>
    </source>
</evidence>